<keyword evidence="3" id="KW-1185">Reference proteome</keyword>
<protein>
    <submittedName>
        <fullName evidence="2">Mut7-C RNAse domain-containing protein</fullName>
    </submittedName>
</protein>
<accession>A0ABD5ZQC7</accession>
<dbReference type="InterPro" id="IPR002782">
    <property type="entry name" value="Mut7-C_RNAse_dom"/>
</dbReference>
<reference evidence="2 3" key="1">
    <citation type="journal article" date="2019" name="Int. J. Syst. Evol. Microbiol.">
        <title>The Global Catalogue of Microorganisms (GCM) 10K type strain sequencing project: providing services to taxonomists for standard genome sequencing and annotation.</title>
        <authorList>
            <consortium name="The Broad Institute Genomics Platform"/>
            <consortium name="The Broad Institute Genome Sequencing Center for Infectious Disease"/>
            <person name="Wu L."/>
            <person name="Ma J."/>
        </authorList>
    </citation>
    <scope>NUCLEOTIDE SEQUENCE [LARGE SCALE GENOMIC DNA]</scope>
    <source>
        <strain evidence="2 3">DT85</strain>
    </source>
</reference>
<dbReference type="Proteomes" id="UP001596398">
    <property type="component" value="Unassembled WGS sequence"/>
</dbReference>
<dbReference type="PANTHER" id="PTHR39081">
    <property type="entry name" value="MUT7-C DOMAIN-CONTAINING PROTEIN"/>
    <property type="match status" value="1"/>
</dbReference>
<proteinExistence type="predicted"/>
<dbReference type="EMBL" id="JBHTAP010000001">
    <property type="protein sequence ID" value="MFC7235643.1"/>
    <property type="molecule type" value="Genomic_DNA"/>
</dbReference>
<evidence type="ECO:0000313" key="3">
    <source>
        <dbReference type="Proteomes" id="UP001596398"/>
    </source>
</evidence>
<gene>
    <name evidence="2" type="ORF">ACFQJ4_09990</name>
</gene>
<sequence>MAPERPDPPFLLDVMCGKLATYLRFCGYDAAYALDRGVEADDRLLALARDEGRTLLTRDRELADRAGERGVLLTDRGVEGQLRELADAGLPLAVAAEPAHCGACNGPVEAVAPGAEVPEYAPAPDETEAWRCRSCGQYFWKGSHWDRVEETLAGL</sequence>
<dbReference type="Pfam" id="PF01927">
    <property type="entry name" value="Mut7-C"/>
    <property type="match status" value="1"/>
</dbReference>
<dbReference type="PANTHER" id="PTHR39081:SF1">
    <property type="entry name" value="MUT7-C RNASE DOMAIN-CONTAINING PROTEIN"/>
    <property type="match status" value="1"/>
</dbReference>
<evidence type="ECO:0000313" key="2">
    <source>
        <dbReference type="EMBL" id="MFC7235643.1"/>
    </source>
</evidence>
<evidence type="ECO:0000259" key="1">
    <source>
        <dbReference type="Pfam" id="PF01927"/>
    </source>
</evidence>
<feature type="domain" description="Mut7-C RNAse" evidence="1">
    <location>
        <begin position="10"/>
        <end position="151"/>
    </location>
</feature>
<comment type="caution">
    <text evidence="2">The sequence shown here is derived from an EMBL/GenBank/DDBJ whole genome shotgun (WGS) entry which is preliminary data.</text>
</comment>
<dbReference type="GeneID" id="79267340"/>
<name>A0ABD5ZQC7_9EURY</name>
<dbReference type="RefSeq" id="WP_276233780.1">
    <property type="nucleotide sequence ID" value="NZ_CP119802.1"/>
</dbReference>
<dbReference type="AlphaFoldDB" id="A0ABD5ZQC7"/>
<organism evidence="2 3">
    <name type="scientific">Halosegnis marinus</name>
    <dbReference type="NCBI Taxonomy" id="3034023"/>
    <lineage>
        <taxon>Archaea</taxon>
        <taxon>Methanobacteriati</taxon>
        <taxon>Methanobacteriota</taxon>
        <taxon>Stenosarchaea group</taxon>
        <taxon>Halobacteria</taxon>
        <taxon>Halobacteriales</taxon>
        <taxon>Natronomonadaceae</taxon>
        <taxon>Halosegnis</taxon>
    </lineage>
</organism>